<keyword evidence="3 5" id="KW-1133">Transmembrane helix</keyword>
<keyword evidence="2 5" id="KW-0812">Transmembrane</keyword>
<dbReference type="Gene3D" id="3.40.1110.10">
    <property type="entry name" value="Calcium-transporting ATPase, cytoplasmic domain N"/>
    <property type="match status" value="1"/>
</dbReference>
<dbReference type="Gene3D" id="3.40.50.1000">
    <property type="entry name" value="HAD superfamily/HAD-like"/>
    <property type="match status" value="1"/>
</dbReference>
<keyword evidence="8" id="KW-1185">Reference proteome</keyword>
<dbReference type="AlphaFoldDB" id="A0AAD9PE10"/>
<dbReference type="Gene3D" id="1.20.1110.10">
    <property type="entry name" value="Calcium-transporting ATPase, transmembrane domain"/>
    <property type="match status" value="2"/>
</dbReference>
<protein>
    <recommendedName>
        <fullName evidence="6">Cation-transporting P-type ATPase C-terminal domain-containing protein</fullName>
    </recommendedName>
</protein>
<dbReference type="SUPFAM" id="SSF81660">
    <property type="entry name" value="Metal cation-transporting ATPase, ATP-binding domain N"/>
    <property type="match status" value="1"/>
</dbReference>
<dbReference type="GO" id="GO:0005524">
    <property type="term" value="F:ATP binding"/>
    <property type="evidence" value="ECO:0007669"/>
    <property type="project" value="InterPro"/>
</dbReference>
<organism evidence="7 8">
    <name type="scientific">Ridgeia piscesae</name>
    <name type="common">Tubeworm</name>
    <dbReference type="NCBI Taxonomy" id="27915"/>
    <lineage>
        <taxon>Eukaryota</taxon>
        <taxon>Metazoa</taxon>
        <taxon>Spiralia</taxon>
        <taxon>Lophotrochozoa</taxon>
        <taxon>Annelida</taxon>
        <taxon>Polychaeta</taxon>
        <taxon>Sedentaria</taxon>
        <taxon>Canalipalpata</taxon>
        <taxon>Sabellida</taxon>
        <taxon>Siboglinidae</taxon>
        <taxon>Ridgeia</taxon>
    </lineage>
</organism>
<dbReference type="InterPro" id="IPR023299">
    <property type="entry name" value="ATPase_P-typ_cyto_dom_N"/>
</dbReference>
<evidence type="ECO:0000313" key="7">
    <source>
        <dbReference type="EMBL" id="KAK2192812.1"/>
    </source>
</evidence>
<dbReference type="PRINTS" id="PR00119">
    <property type="entry name" value="CATATPASE"/>
</dbReference>
<dbReference type="InterPro" id="IPR023214">
    <property type="entry name" value="HAD_sf"/>
</dbReference>
<dbReference type="PANTHER" id="PTHR42861">
    <property type="entry name" value="CALCIUM-TRANSPORTING ATPASE"/>
    <property type="match status" value="1"/>
</dbReference>
<feature type="transmembrane region" description="Helical" evidence="5">
    <location>
        <begin position="304"/>
        <end position="325"/>
    </location>
</feature>
<dbReference type="NCBIfam" id="TIGR01494">
    <property type="entry name" value="ATPase_P-type"/>
    <property type="match status" value="1"/>
</dbReference>
<dbReference type="GO" id="GO:0016887">
    <property type="term" value="F:ATP hydrolysis activity"/>
    <property type="evidence" value="ECO:0007669"/>
    <property type="project" value="InterPro"/>
</dbReference>
<evidence type="ECO:0000256" key="1">
    <source>
        <dbReference type="ARBA" id="ARBA00004141"/>
    </source>
</evidence>
<gene>
    <name evidence="7" type="ORF">NP493_22g04001</name>
</gene>
<dbReference type="EMBL" id="JAODUO010000022">
    <property type="protein sequence ID" value="KAK2192812.1"/>
    <property type="molecule type" value="Genomic_DNA"/>
</dbReference>
<dbReference type="SUPFAM" id="SSF56784">
    <property type="entry name" value="HAD-like"/>
    <property type="match status" value="1"/>
</dbReference>
<dbReference type="GO" id="GO:0016020">
    <property type="term" value="C:membrane"/>
    <property type="evidence" value="ECO:0007669"/>
    <property type="project" value="UniProtKB-SubCell"/>
</dbReference>
<dbReference type="InterPro" id="IPR001757">
    <property type="entry name" value="P_typ_ATPase"/>
</dbReference>
<reference evidence="7" key="1">
    <citation type="journal article" date="2023" name="Mol. Biol. Evol.">
        <title>Third-Generation Sequencing Reveals the Adaptive Role of the Epigenome in Three Deep-Sea Polychaetes.</title>
        <authorList>
            <person name="Perez M."/>
            <person name="Aroh O."/>
            <person name="Sun Y."/>
            <person name="Lan Y."/>
            <person name="Juniper S.K."/>
            <person name="Young C.R."/>
            <person name="Angers B."/>
            <person name="Qian P.Y."/>
        </authorList>
    </citation>
    <scope>NUCLEOTIDE SEQUENCE</scope>
    <source>
        <strain evidence="7">R07B-5</strain>
    </source>
</reference>
<evidence type="ECO:0000256" key="5">
    <source>
        <dbReference type="SAM" id="Phobius"/>
    </source>
</evidence>
<accession>A0AAD9PE10</accession>
<comment type="caution">
    <text evidence="7">The sequence shown here is derived from an EMBL/GenBank/DDBJ whole genome shotgun (WGS) entry which is preliminary data.</text>
</comment>
<dbReference type="InterPro" id="IPR036412">
    <property type="entry name" value="HAD-like_sf"/>
</dbReference>
<comment type="subcellular location">
    <subcellularLocation>
        <location evidence="1">Membrane</location>
        <topology evidence="1">Multi-pass membrane protein</topology>
    </subcellularLocation>
</comment>
<dbReference type="SUPFAM" id="SSF81665">
    <property type="entry name" value="Calcium ATPase, transmembrane domain M"/>
    <property type="match status" value="1"/>
</dbReference>
<feature type="transmembrane region" description="Helical" evidence="5">
    <location>
        <begin position="367"/>
        <end position="390"/>
    </location>
</feature>
<dbReference type="Pfam" id="PF00689">
    <property type="entry name" value="Cation_ATPase_C"/>
    <property type="match status" value="1"/>
</dbReference>
<evidence type="ECO:0000256" key="2">
    <source>
        <dbReference type="ARBA" id="ARBA00022692"/>
    </source>
</evidence>
<keyword evidence="4 5" id="KW-0472">Membrane</keyword>
<evidence type="ECO:0000313" key="8">
    <source>
        <dbReference type="Proteomes" id="UP001209878"/>
    </source>
</evidence>
<proteinExistence type="predicted"/>
<evidence type="ECO:0000256" key="3">
    <source>
        <dbReference type="ARBA" id="ARBA00022989"/>
    </source>
</evidence>
<dbReference type="Pfam" id="PF13246">
    <property type="entry name" value="Cation_ATPase"/>
    <property type="match status" value="1"/>
</dbReference>
<sequence>MEHYHLLLPSVGGICNNAQLIEGSLQGQPTEGALLACLMKKESSYYVKGALENVLRECTKYNYRGAPLPITSKQVSLFEQQATRMGRGGLRVLALAYGHHRSELVFAGLVGIIDPPRDGVRQAIRTLLSSGAHLKMVTGDSEDTAVAVASRLGLYAAGSQALSGDQVDQMDIGQLQDVIHHVSVFYRVSPRHKHKIVQALQNQGLIVGMTGDGVNDAVALRSADVGIAMGRTGTDVSKEAADMILVDDNFATIMSAIEEGKGIFYNIKNFVRFQLSTLGVEPVDEDVICQPPRKVKDPIITRHLITNVLISAALIISGTLWVFWHELSDNKVTPRDTTMTFTCFVLFDMFNALSCRSQTKSIFTIGFFSNKVFLVSVGGSLIGQLLVIYFPPLQAIFQTEALHFSGETFTTSPPVILCGSQVKHSQHPSCHPMWITGETLTTSPPVILCGSQVKHSQHPLLSSLWITGETFTTSPPVILCGSQVKHSQHPLLSSLCITGETFTTSPPVILCGSQVKHSQHPSCHPMWITGETLTTSLLSSSLWITGETFTTSPPVVLCGSQVRHSQHPLLSSLCITGETFTTSPPVILCGSQVRHSQHPLLSSLCITGETFTTSPPVILCGSQVRHSQHPSCHPLWITGETFTTSPPVILCGSQVKHSQHPSCHPMWITGETFTTSPPVILCGSQVRHSQHPLLSSLCITGETFTTSPPVILCGSQVRHSHHPLLSSLCITGETFTNIPSCHPLWITSETLTTSPPVILCGSQVRHSQHPLLSSLCITGETFTTSPPVILCGSQVKHSQHPSCHPLWITGETFTSSPPVILCGSQVRHSHHPLLSSLCITGETFTSSPPVILCGSQVRHSHHPLLSSLCVTGETFTSSPPVVLVYHR</sequence>
<dbReference type="PRINTS" id="PR00120">
    <property type="entry name" value="HATPASE"/>
</dbReference>
<evidence type="ECO:0000256" key="4">
    <source>
        <dbReference type="ARBA" id="ARBA00023136"/>
    </source>
</evidence>
<dbReference type="Proteomes" id="UP001209878">
    <property type="component" value="Unassembled WGS sequence"/>
</dbReference>
<dbReference type="InterPro" id="IPR023298">
    <property type="entry name" value="ATPase_P-typ_TM_dom_sf"/>
</dbReference>
<name>A0AAD9PE10_RIDPI</name>
<evidence type="ECO:0000259" key="6">
    <source>
        <dbReference type="Pfam" id="PF00689"/>
    </source>
</evidence>
<dbReference type="InterPro" id="IPR006068">
    <property type="entry name" value="ATPase_P-typ_cation-transptr_C"/>
</dbReference>
<feature type="domain" description="Cation-transporting P-type ATPase C-terminal" evidence="6">
    <location>
        <begin position="277"/>
        <end position="405"/>
    </location>
</feature>